<comment type="caution">
    <text evidence="1">The sequence shown here is derived from an EMBL/GenBank/DDBJ whole genome shotgun (WGS) entry which is preliminary data.</text>
</comment>
<name>A0AAD9PEC9_RIDPI</name>
<keyword evidence="2" id="KW-1185">Reference proteome</keyword>
<sequence>MKKRDICILNSPSNWANPFLCAGESHQSIQLQEIVVPYGSLTRWLLSGRGTLSLFS</sequence>
<evidence type="ECO:0000313" key="1">
    <source>
        <dbReference type="EMBL" id="KAK2193235.1"/>
    </source>
</evidence>
<gene>
    <name evidence="1" type="ORF">NP493_16g03018</name>
</gene>
<organism evidence="1 2">
    <name type="scientific">Ridgeia piscesae</name>
    <name type="common">Tubeworm</name>
    <dbReference type="NCBI Taxonomy" id="27915"/>
    <lineage>
        <taxon>Eukaryota</taxon>
        <taxon>Metazoa</taxon>
        <taxon>Spiralia</taxon>
        <taxon>Lophotrochozoa</taxon>
        <taxon>Annelida</taxon>
        <taxon>Polychaeta</taxon>
        <taxon>Sedentaria</taxon>
        <taxon>Canalipalpata</taxon>
        <taxon>Sabellida</taxon>
        <taxon>Siboglinidae</taxon>
        <taxon>Ridgeia</taxon>
    </lineage>
</organism>
<evidence type="ECO:0000313" key="2">
    <source>
        <dbReference type="Proteomes" id="UP001209878"/>
    </source>
</evidence>
<dbReference type="AlphaFoldDB" id="A0AAD9PEC9"/>
<reference evidence="1" key="1">
    <citation type="journal article" date="2023" name="Mol. Biol. Evol.">
        <title>Third-Generation Sequencing Reveals the Adaptive Role of the Epigenome in Three Deep-Sea Polychaetes.</title>
        <authorList>
            <person name="Perez M."/>
            <person name="Aroh O."/>
            <person name="Sun Y."/>
            <person name="Lan Y."/>
            <person name="Juniper S.K."/>
            <person name="Young C.R."/>
            <person name="Angers B."/>
            <person name="Qian P.Y."/>
        </authorList>
    </citation>
    <scope>NUCLEOTIDE SEQUENCE</scope>
    <source>
        <strain evidence="1">R07B-5</strain>
    </source>
</reference>
<accession>A0AAD9PEC9</accession>
<dbReference type="Proteomes" id="UP001209878">
    <property type="component" value="Unassembled WGS sequence"/>
</dbReference>
<proteinExistence type="predicted"/>
<dbReference type="EMBL" id="JAODUO010000015">
    <property type="protein sequence ID" value="KAK2193235.1"/>
    <property type="molecule type" value="Genomic_DNA"/>
</dbReference>
<protein>
    <submittedName>
        <fullName evidence="1">Uncharacterized protein</fullName>
    </submittedName>
</protein>